<gene>
    <name evidence="7" type="ORF">ACIPEN_18430</name>
</gene>
<dbReference type="Gene3D" id="1.10.760.10">
    <property type="entry name" value="Cytochrome c-like domain"/>
    <property type="match status" value="2"/>
</dbReference>
<dbReference type="PANTHER" id="PTHR33751">
    <property type="entry name" value="CBB3-TYPE CYTOCHROME C OXIDASE SUBUNIT FIXP"/>
    <property type="match status" value="1"/>
</dbReference>
<dbReference type="PROSITE" id="PS51007">
    <property type="entry name" value="CYTC"/>
    <property type="match status" value="2"/>
</dbReference>
<keyword evidence="5" id="KW-0732">Signal</keyword>
<keyword evidence="2 4" id="KW-0479">Metal-binding</keyword>
<evidence type="ECO:0000313" key="7">
    <source>
        <dbReference type="EMBL" id="MFJ3047809.1"/>
    </source>
</evidence>
<evidence type="ECO:0000256" key="2">
    <source>
        <dbReference type="ARBA" id="ARBA00022723"/>
    </source>
</evidence>
<dbReference type="SUPFAM" id="SSF46626">
    <property type="entry name" value="Cytochrome c"/>
    <property type="match status" value="2"/>
</dbReference>
<dbReference type="InterPro" id="IPR036909">
    <property type="entry name" value="Cyt_c-like_dom_sf"/>
</dbReference>
<feature type="chain" id="PRO_5045970467" evidence="5">
    <location>
        <begin position="34"/>
        <end position="258"/>
    </location>
</feature>
<dbReference type="InterPro" id="IPR009056">
    <property type="entry name" value="Cyt_c-like_dom"/>
</dbReference>
<keyword evidence="3 4" id="KW-0408">Iron</keyword>
<evidence type="ECO:0000256" key="5">
    <source>
        <dbReference type="SAM" id="SignalP"/>
    </source>
</evidence>
<evidence type="ECO:0000256" key="1">
    <source>
        <dbReference type="ARBA" id="ARBA00022617"/>
    </source>
</evidence>
<accession>A0ABW8F3D1</accession>
<protein>
    <submittedName>
        <fullName evidence="7">C-type cytochrome</fullName>
    </submittedName>
</protein>
<dbReference type="Proteomes" id="UP001617427">
    <property type="component" value="Unassembled WGS sequence"/>
</dbReference>
<evidence type="ECO:0000259" key="6">
    <source>
        <dbReference type="PROSITE" id="PS51007"/>
    </source>
</evidence>
<reference evidence="7 8" key="1">
    <citation type="submission" date="2024-10" db="EMBL/GenBank/DDBJ databases">
        <title>The Natural Products Discovery Center: Release of the First 8490 Sequenced Strains for Exploring Actinobacteria Biosynthetic Diversity.</title>
        <authorList>
            <person name="Kalkreuter E."/>
            <person name="Kautsar S.A."/>
            <person name="Yang D."/>
            <person name="Bader C.D."/>
            <person name="Teijaro C.N."/>
            <person name="Fluegel L."/>
            <person name="Davis C.M."/>
            <person name="Simpson J.R."/>
            <person name="Lauterbach L."/>
            <person name="Steele A.D."/>
            <person name="Gui C."/>
            <person name="Meng S."/>
            <person name="Li G."/>
            <person name="Viehrig K."/>
            <person name="Ye F."/>
            <person name="Su P."/>
            <person name="Kiefer A.F."/>
            <person name="Nichols A."/>
            <person name="Cepeda A.J."/>
            <person name="Yan W."/>
            <person name="Fan B."/>
            <person name="Jiang Y."/>
            <person name="Adhikari A."/>
            <person name="Zheng C.-J."/>
            <person name="Schuster L."/>
            <person name="Cowan T.M."/>
            <person name="Smanski M.J."/>
            <person name="Chevrette M.G."/>
            <person name="De Carvalho L.P.S."/>
            <person name="Shen B."/>
        </authorList>
    </citation>
    <scope>NUCLEOTIDE SEQUENCE [LARGE SCALE GENOMIC DNA]</scope>
    <source>
        <strain evidence="7 8">NPDC087045</strain>
    </source>
</reference>
<feature type="signal peptide" evidence="5">
    <location>
        <begin position="1"/>
        <end position="33"/>
    </location>
</feature>
<dbReference type="EMBL" id="JBIUZV010000012">
    <property type="protein sequence ID" value="MFJ3047809.1"/>
    <property type="molecule type" value="Genomic_DNA"/>
</dbReference>
<comment type="caution">
    <text evidence="7">The sequence shown here is derived from an EMBL/GenBank/DDBJ whole genome shotgun (WGS) entry which is preliminary data.</text>
</comment>
<dbReference type="PANTHER" id="PTHR33751:SF11">
    <property type="entry name" value="BLL4483 PROTEIN"/>
    <property type="match status" value="1"/>
</dbReference>
<keyword evidence="1 4" id="KW-0349">Heme</keyword>
<dbReference type="InterPro" id="IPR050597">
    <property type="entry name" value="Cytochrome_c_Oxidase_Subunit"/>
</dbReference>
<dbReference type="Pfam" id="PF00034">
    <property type="entry name" value="Cytochrom_C"/>
    <property type="match status" value="1"/>
</dbReference>
<evidence type="ECO:0000256" key="4">
    <source>
        <dbReference type="PROSITE-ProRule" id="PRU00433"/>
    </source>
</evidence>
<proteinExistence type="predicted"/>
<feature type="domain" description="Cytochrome c" evidence="6">
    <location>
        <begin position="138"/>
        <end position="228"/>
    </location>
</feature>
<feature type="domain" description="Cytochrome c" evidence="6">
    <location>
        <begin position="44"/>
        <end position="124"/>
    </location>
</feature>
<evidence type="ECO:0000313" key="8">
    <source>
        <dbReference type="Proteomes" id="UP001617427"/>
    </source>
</evidence>
<evidence type="ECO:0000256" key="3">
    <source>
        <dbReference type="ARBA" id="ARBA00023004"/>
    </source>
</evidence>
<organism evidence="7 8">
    <name type="scientific">Herbaspirillum chlorophenolicum</name>
    <dbReference type="NCBI Taxonomy" id="211589"/>
    <lineage>
        <taxon>Bacteria</taxon>
        <taxon>Pseudomonadati</taxon>
        <taxon>Pseudomonadota</taxon>
        <taxon>Betaproteobacteria</taxon>
        <taxon>Burkholderiales</taxon>
        <taxon>Oxalobacteraceae</taxon>
        <taxon>Herbaspirillum</taxon>
    </lineage>
</organism>
<dbReference type="RefSeq" id="WP_402702536.1">
    <property type="nucleotide sequence ID" value="NZ_JBIUZV010000012.1"/>
</dbReference>
<name>A0ABW8F3D1_9BURK</name>
<keyword evidence="8" id="KW-1185">Reference proteome</keyword>
<sequence length="258" mass="27349">MAFIPYPARRGHSRFVRGLTLLACSLAIGAAQAQIQPVSPTAAADAVPGMPERVAACIACHGKEGRATPDGYYPRIAGKPETYLFNQLQNFRDGRRQYPMMNYLLGNLSDDYLHKIAAFFANEHPPYPAPAPSDASAAVLERGKQLVTQGIKERQVPACAACHGVALTGVQPAIPGLLGLPRDYINAQLGAWINGVRKARSPDCMAAIVHKLTPEDINAASSWLSAQPVPHNAAPATSPSAPLPLACGSMEQAGVPKQ</sequence>